<gene>
    <name evidence="2" type="ORF">V473_04940</name>
</gene>
<keyword evidence="3" id="KW-1185">Reference proteome</keyword>
<accession>A0A0J7Y2A8</accession>
<name>A0A0J7Y2A8_9SPHN</name>
<proteinExistence type="predicted"/>
<dbReference type="EMBL" id="JACT01000001">
    <property type="protein sequence ID" value="KMS57563.1"/>
    <property type="molecule type" value="Genomic_DNA"/>
</dbReference>
<dbReference type="STRING" id="1420583.V473_04940"/>
<dbReference type="Pfam" id="PF19613">
    <property type="entry name" value="DUF6118"/>
    <property type="match status" value="1"/>
</dbReference>
<organism evidence="2 3">
    <name type="scientific">Sphingobium cupriresistens LL01</name>
    <dbReference type="NCBI Taxonomy" id="1420583"/>
    <lineage>
        <taxon>Bacteria</taxon>
        <taxon>Pseudomonadati</taxon>
        <taxon>Pseudomonadota</taxon>
        <taxon>Alphaproteobacteria</taxon>
        <taxon>Sphingomonadales</taxon>
        <taxon>Sphingomonadaceae</taxon>
        <taxon>Sphingobium</taxon>
    </lineage>
</organism>
<keyword evidence="1" id="KW-1133">Transmembrane helix</keyword>
<dbReference type="RefSeq" id="WP_066601099.1">
    <property type="nucleotide sequence ID" value="NZ_KQ130434.1"/>
</dbReference>
<evidence type="ECO:0000256" key="1">
    <source>
        <dbReference type="SAM" id="Phobius"/>
    </source>
</evidence>
<keyword evidence="1" id="KW-0812">Transmembrane</keyword>
<evidence type="ECO:0000313" key="3">
    <source>
        <dbReference type="Proteomes" id="UP000052232"/>
    </source>
</evidence>
<dbReference type="AlphaFoldDB" id="A0A0J7Y2A8"/>
<dbReference type="PATRIC" id="fig|1420583.3.peg.992"/>
<sequence>MDDEQSLLNEPKPEPRPSAAAEAFAHLSARVAAMEERLEGRMAVIARALEHIAVEKQSLEFPDYGPTLAKMNGYLATLAGQTKKIMEAPAMQLTPEGMAERIGEAAHAARETDRATIKKSLEFHHQAHADQMRAVGAVRTKQEQRWQIFYCSGGAALAVSLLWMIYPGWAASIGPQSWLWPERVARRALGDASLWDAGIRLMRAGNPDGWRAIVDAADLARENRDTITACEKAAAKAGKPVRCLISIRQPISA</sequence>
<feature type="transmembrane region" description="Helical" evidence="1">
    <location>
        <begin position="148"/>
        <end position="166"/>
    </location>
</feature>
<dbReference type="Proteomes" id="UP000052232">
    <property type="component" value="Unassembled WGS sequence"/>
</dbReference>
<keyword evidence="1" id="KW-0472">Membrane</keyword>
<reference evidence="2 3" key="1">
    <citation type="journal article" date="2015" name="G3 (Bethesda)">
        <title>Insights into Ongoing Evolution of the Hexachlorocyclohexane Catabolic Pathway from Comparative Genomics of Ten Sphingomonadaceae Strains.</title>
        <authorList>
            <person name="Pearce S.L."/>
            <person name="Oakeshott J.G."/>
            <person name="Pandey G."/>
        </authorList>
    </citation>
    <scope>NUCLEOTIDE SEQUENCE [LARGE SCALE GENOMIC DNA]</scope>
    <source>
        <strain evidence="2 3">LL01</strain>
    </source>
</reference>
<dbReference type="InterPro" id="IPR046121">
    <property type="entry name" value="DUF6118"/>
</dbReference>
<comment type="caution">
    <text evidence="2">The sequence shown here is derived from an EMBL/GenBank/DDBJ whole genome shotgun (WGS) entry which is preliminary data.</text>
</comment>
<evidence type="ECO:0000313" key="2">
    <source>
        <dbReference type="EMBL" id="KMS57563.1"/>
    </source>
</evidence>
<protein>
    <submittedName>
        <fullName evidence="2">Uncharacterized protein</fullName>
    </submittedName>
</protein>